<dbReference type="GO" id="GO:0042393">
    <property type="term" value="F:histone binding"/>
    <property type="evidence" value="ECO:0007669"/>
    <property type="project" value="TreeGrafter"/>
</dbReference>
<proteinExistence type="inferred from homology"/>
<comment type="function">
    <text evidence="5">Histones H3 and H4 chaperone involved in the nucleosome formation and heterochromatin silencing. Required for the deposition of H3K56ac-carrying H3-H4 complex onto newly-replicated DNA. Plays a role in the transcriptional regulation of the cell-cycle dependent histone genes by creating a repressive structure at the core histone gene promoter.</text>
</comment>
<dbReference type="PANTHER" id="PTHR45849:SF3">
    <property type="entry name" value="HISTONE CHAPERONE RTT106"/>
    <property type="match status" value="1"/>
</dbReference>
<dbReference type="GO" id="GO:1990904">
    <property type="term" value="C:ribonucleoprotein complex"/>
    <property type="evidence" value="ECO:0007669"/>
    <property type="project" value="UniProtKB-KW"/>
</dbReference>
<feature type="compositionally biased region" description="Acidic residues" evidence="7">
    <location>
        <begin position="796"/>
        <end position="808"/>
    </location>
</feature>
<dbReference type="GO" id="GO:0031491">
    <property type="term" value="F:nucleosome binding"/>
    <property type="evidence" value="ECO:0007669"/>
    <property type="project" value="TreeGrafter"/>
</dbReference>
<dbReference type="InterPro" id="IPR011993">
    <property type="entry name" value="PH-like_dom_sf"/>
</dbReference>
<dbReference type="Gene3D" id="2.30.30.30">
    <property type="match status" value="1"/>
</dbReference>
<dbReference type="SMART" id="SM01287">
    <property type="entry name" value="Rtt106"/>
    <property type="match status" value="1"/>
</dbReference>
<reference evidence="9 10" key="1">
    <citation type="submission" date="2016-10" db="EMBL/GenBank/DDBJ databases">
        <title>Genome sequencing of Aspergillus oryzae BCC7051.</title>
        <authorList>
            <person name="Thammarongtham C."/>
            <person name="Vorapreeda T."/>
            <person name="Nookaew I."/>
            <person name="Srisuk T."/>
            <person name="Land M."/>
            <person name="Jeennor S."/>
            <person name="Laoteng K."/>
        </authorList>
    </citation>
    <scope>NUCLEOTIDE SEQUENCE [LARGE SCALE GENOMIC DNA]</scope>
    <source>
        <strain evidence="9 10">BCC7051</strain>
    </source>
</reference>
<dbReference type="InterPro" id="IPR013719">
    <property type="entry name" value="RTT106/SPT16-like_middle_dom"/>
</dbReference>
<keyword evidence="3" id="KW-0689">Ribosomal protein</keyword>
<dbReference type="InterPro" id="IPR041988">
    <property type="entry name" value="Ribosomal_uL24_KOW"/>
</dbReference>
<dbReference type="OrthoDB" id="359154at2759"/>
<evidence type="ECO:0000256" key="2">
    <source>
        <dbReference type="ARBA" id="ARBA00010618"/>
    </source>
</evidence>
<dbReference type="VEuPathDB" id="FungiDB:AO090003000070"/>
<evidence type="ECO:0000259" key="8">
    <source>
        <dbReference type="SMART" id="SM01287"/>
    </source>
</evidence>
<name>A0A1S9DNX0_ASPOZ</name>
<dbReference type="InterPro" id="IPR050454">
    <property type="entry name" value="RTT106/SSRP1_HistChap/FACT"/>
</dbReference>
<dbReference type="SUPFAM" id="SSF50729">
    <property type="entry name" value="PH domain-like"/>
    <property type="match status" value="1"/>
</dbReference>
<dbReference type="GO" id="GO:0005840">
    <property type="term" value="C:ribosome"/>
    <property type="evidence" value="ECO:0007669"/>
    <property type="project" value="UniProtKB-KW"/>
</dbReference>
<evidence type="ECO:0000313" key="10">
    <source>
        <dbReference type="Proteomes" id="UP000190312"/>
    </source>
</evidence>
<dbReference type="Gene3D" id="2.30.29.120">
    <property type="match status" value="1"/>
</dbReference>
<comment type="subunit">
    <text evidence="6">Interacts with histones H3 and H4.</text>
</comment>
<protein>
    <recommendedName>
        <fullName evidence="8">Histone chaperone RTT106/FACT complex subunit SPT16-like middle domain-containing protein</fullName>
    </recommendedName>
</protein>
<dbReference type="Gene3D" id="2.30.29.30">
    <property type="entry name" value="Pleckstrin-homology domain (PH domain)/Phosphotyrosine-binding domain (PTB)"/>
    <property type="match status" value="1"/>
</dbReference>
<evidence type="ECO:0000256" key="3">
    <source>
        <dbReference type="ARBA" id="ARBA00022980"/>
    </source>
</evidence>
<dbReference type="EMBL" id="MKZY01000004">
    <property type="protein sequence ID" value="OOO10769.1"/>
    <property type="molecule type" value="Genomic_DNA"/>
</dbReference>
<evidence type="ECO:0000313" key="9">
    <source>
        <dbReference type="EMBL" id="OOO10769.1"/>
    </source>
</evidence>
<organism evidence="9 10">
    <name type="scientific">Aspergillus oryzae</name>
    <name type="common">Yellow koji mold</name>
    <dbReference type="NCBI Taxonomy" id="5062"/>
    <lineage>
        <taxon>Eukaryota</taxon>
        <taxon>Fungi</taxon>
        <taxon>Dikarya</taxon>
        <taxon>Ascomycota</taxon>
        <taxon>Pezizomycotina</taxon>
        <taxon>Eurotiomycetes</taxon>
        <taxon>Eurotiomycetidae</taxon>
        <taxon>Eurotiales</taxon>
        <taxon>Aspergillaceae</taxon>
        <taxon>Aspergillus</taxon>
        <taxon>Aspergillus subgen. Circumdati</taxon>
    </lineage>
</organism>
<dbReference type="GO" id="GO:0003723">
    <property type="term" value="F:RNA binding"/>
    <property type="evidence" value="ECO:0007669"/>
    <property type="project" value="InterPro"/>
</dbReference>
<dbReference type="CDD" id="cd06089">
    <property type="entry name" value="KOW_RPL26"/>
    <property type="match status" value="1"/>
</dbReference>
<dbReference type="InterPro" id="IPR008991">
    <property type="entry name" value="Translation_prot_SH3-like_sf"/>
</dbReference>
<evidence type="ECO:0000256" key="4">
    <source>
        <dbReference type="ARBA" id="ARBA00023274"/>
    </source>
</evidence>
<evidence type="ECO:0000256" key="1">
    <source>
        <dbReference type="ARBA" id="ARBA00006159"/>
    </source>
</evidence>
<dbReference type="InterPro" id="IPR014722">
    <property type="entry name" value="Rib_uL2_dom2"/>
</dbReference>
<evidence type="ECO:0000256" key="5">
    <source>
        <dbReference type="ARBA" id="ARBA00037550"/>
    </source>
</evidence>
<accession>A0A1S9DNX0</accession>
<dbReference type="Pfam" id="PF08512">
    <property type="entry name" value="Rttp106-like_middle"/>
    <property type="match status" value="1"/>
</dbReference>
<evidence type="ECO:0000256" key="6">
    <source>
        <dbReference type="ARBA" id="ARBA00038654"/>
    </source>
</evidence>
<feature type="compositionally biased region" description="Acidic residues" evidence="7">
    <location>
        <begin position="843"/>
        <end position="875"/>
    </location>
</feature>
<dbReference type="VEuPathDB" id="FungiDB:AO090003000069"/>
<comment type="similarity">
    <text evidence="1">Belongs to the RTT106 family.</text>
</comment>
<dbReference type="eggNOG" id="ENOG502R9PE">
    <property type="taxonomic scope" value="Eukaryota"/>
</dbReference>
<sequence length="881" mass="98465">MQKVIRRTALARNQAQRKAVRAVKDAEREEFKDHLRQRFALNRIELDNIRAERQRRREDWLRGPLAPQRDAGFEGQSFGALSPQAMNPPPIPKHLRRKYINIAVGDRVCIMKGRDKGKINEVVRVDTSNETVNVRDLNMNDVHLPSWINSQYGNKGTVNAMALPIPIDDVRLVVALDDPATGQTRDVLVEHVHGGEPILEREHGTETPRHTRYISGENIEIPWPRREPPVLNDEEWDTLRMEVETPTWTPSLHYAPFPPSVLDELRNKFSKYRTRHDPEWVEAKKMEDYRKEYLQSRSLLTPKGELIAMIQAKKKERLDARRDANGNMLMDDQTAGFIENFLKEKVANKALESESTEEGSNLPPIAFGLSLVDNRQGSGSQSLLSIISPRPKFPSPISPFNNLHAAPFLKTLYSALLTRGCSFPTMAFAAINLSATKKIPAIEDAFAAEPSLKKRVYDAIGTTPQYIPLFEDIAKYTSSLLVRNASAPVQPVETPTDGPAAKKRKLQNGDTAGQAQSPGDLKADAPLQFYMQDISFALPQRKKLTLEITAGRGFLRARNQTSKAVEFGIHVDKIQHVLCLPVPEKNQKQFNFCIIPQYGDGINSPPEGETAPEAMVWTVNDGPPRAAFSGNGQQMGSNDGQTAENVVRQMLNENLSQTKVVRPDEREFVSAMSEAHRKGEKAYHVKAFRGSKEGYLFFLSTGILFGFKKPLVFFAFENIDSISYTSVLQRTFNLNIVARPTSSDETQELEFSMIDQADFAGIDAYIKKHGLQDASLAEARRAKRYNINGAKTGEEGAMDADGPVEEESELQKAQRELDDEEDEDEEDYDPGSDDSNDGSGSSSEEDSDEDGDEDEGEEEDGQDLLADELGSEAEDIPAGQL</sequence>
<dbReference type="SUPFAM" id="SSF50104">
    <property type="entry name" value="Translation proteins SH3-like domain"/>
    <property type="match status" value="1"/>
</dbReference>
<feature type="region of interest" description="Disordered" evidence="7">
    <location>
        <begin position="69"/>
        <end position="89"/>
    </location>
</feature>
<comment type="similarity">
    <text evidence="2">Belongs to the universal ribosomal protein uL24 family.</text>
</comment>
<dbReference type="PANTHER" id="PTHR45849">
    <property type="entry name" value="FACT COMPLEX SUBUNIT SSRP1"/>
    <property type="match status" value="1"/>
</dbReference>
<dbReference type="AlphaFoldDB" id="A0A1S9DNX0"/>
<feature type="region of interest" description="Disordered" evidence="7">
    <location>
        <begin position="787"/>
        <end position="881"/>
    </location>
</feature>
<gene>
    <name evidence="9" type="ORF">OAory_01065770</name>
</gene>
<dbReference type="Pfam" id="PF22682">
    <property type="entry name" value="Ribosomal_uL24m-like"/>
    <property type="match status" value="1"/>
</dbReference>
<comment type="caution">
    <text evidence="9">The sequence shown here is derived from an EMBL/GenBank/DDBJ whole genome shotgun (WGS) entry which is preliminary data.</text>
</comment>
<evidence type="ECO:0000256" key="7">
    <source>
        <dbReference type="SAM" id="MobiDB-lite"/>
    </source>
</evidence>
<feature type="compositionally biased region" description="Acidic residues" evidence="7">
    <location>
        <begin position="817"/>
        <end position="836"/>
    </location>
</feature>
<feature type="region of interest" description="Disordered" evidence="7">
    <location>
        <begin position="487"/>
        <end position="520"/>
    </location>
</feature>
<feature type="compositionally biased region" description="Polar residues" evidence="7">
    <location>
        <begin position="508"/>
        <end position="517"/>
    </location>
</feature>
<keyword evidence="4" id="KW-0687">Ribonucleoprotein</keyword>
<dbReference type="Proteomes" id="UP000190312">
    <property type="component" value="Unassembled WGS sequence"/>
</dbReference>
<feature type="domain" description="Histone chaperone RTT106/FACT complex subunit SPT16-like middle" evidence="8">
    <location>
        <begin position="682"/>
        <end position="776"/>
    </location>
</feature>